<evidence type="ECO:0000313" key="2">
    <source>
        <dbReference type="Proteomes" id="UP000073816"/>
    </source>
</evidence>
<dbReference type="RefSeq" id="WP_067543750.1">
    <property type="nucleotide sequence ID" value="NZ_CP012836.1"/>
</dbReference>
<dbReference type="Proteomes" id="UP000073816">
    <property type="component" value="Chromosome"/>
</dbReference>
<accession>A0A142EJW5</accession>
<keyword evidence="2" id="KW-1185">Reference proteome</keyword>
<gene>
    <name evidence="1" type="ORF">AO498_03350</name>
</gene>
<dbReference type="AlphaFoldDB" id="A0A142EJW5"/>
<reference evidence="1 2" key="2">
    <citation type="journal article" date="2016" name="Genome Announc.">
        <title>Complete Genome Sequence of Algoriphagus sp. Strain M8-2, Isolated from a Brackish Lake.</title>
        <authorList>
            <person name="Muraguchi Y."/>
            <person name="Kushimoto K."/>
            <person name="Ohtsubo Y."/>
            <person name="Suzuki T."/>
            <person name="Dohra H."/>
            <person name="Kimbara K."/>
            <person name="Shintani M."/>
        </authorList>
    </citation>
    <scope>NUCLEOTIDE SEQUENCE [LARGE SCALE GENOMIC DNA]</scope>
    <source>
        <strain evidence="1 2">M8-2</strain>
    </source>
</reference>
<dbReference type="EMBL" id="CP012836">
    <property type="protein sequence ID" value="AMQ55420.1"/>
    <property type="molecule type" value="Genomic_DNA"/>
</dbReference>
<sequence length="68" mass="8236">MKELVIYSVLLLTVLGHAFAAVRMYREVNGDQTLSFHEKNNWKLRALISPLIYWFYYRKDKSRRNSQR</sequence>
<name>A0A142EJW5_9BACT</name>
<dbReference type="PATRIC" id="fig|1727163.4.peg.693"/>
<protein>
    <submittedName>
        <fullName evidence="1">Uncharacterized protein</fullName>
    </submittedName>
</protein>
<dbReference type="OrthoDB" id="840164at2"/>
<dbReference type="STRING" id="1727163.AO498_03350"/>
<proteinExistence type="predicted"/>
<dbReference type="KEGG" id="alm:AO498_03350"/>
<reference evidence="2" key="1">
    <citation type="submission" date="2015-09" db="EMBL/GenBank/DDBJ databases">
        <title>Complete sequence of Algoriphagus sp. M8-2.</title>
        <authorList>
            <person name="Shintani M."/>
        </authorList>
    </citation>
    <scope>NUCLEOTIDE SEQUENCE [LARGE SCALE GENOMIC DNA]</scope>
    <source>
        <strain evidence="2">M8-2</strain>
    </source>
</reference>
<evidence type="ECO:0000313" key="1">
    <source>
        <dbReference type="EMBL" id="AMQ55420.1"/>
    </source>
</evidence>
<organism evidence="1 2">
    <name type="scientific">Algoriphagus sanaruensis</name>
    <dbReference type="NCBI Taxonomy" id="1727163"/>
    <lineage>
        <taxon>Bacteria</taxon>
        <taxon>Pseudomonadati</taxon>
        <taxon>Bacteroidota</taxon>
        <taxon>Cytophagia</taxon>
        <taxon>Cytophagales</taxon>
        <taxon>Cyclobacteriaceae</taxon>
        <taxon>Algoriphagus</taxon>
    </lineage>
</organism>